<evidence type="ECO:0000313" key="2">
    <source>
        <dbReference type="Proteomes" id="UP000322499"/>
    </source>
</evidence>
<comment type="caution">
    <text evidence="1">The sequence shown here is derived from an EMBL/GenBank/DDBJ whole genome shotgun (WGS) entry which is preliminary data.</text>
</comment>
<dbReference type="RefSeq" id="WP_166535073.1">
    <property type="nucleotide sequence ID" value="NZ_VNHW01000020.1"/>
</dbReference>
<dbReference type="AlphaFoldDB" id="A0A5S5CPS6"/>
<accession>A0A5S5CPS6</accession>
<name>A0A5S5CPS6_9ACTN</name>
<dbReference type="EMBL" id="VNHW01000020">
    <property type="protein sequence ID" value="TYP82033.1"/>
    <property type="molecule type" value="Genomic_DNA"/>
</dbReference>
<reference evidence="1 2" key="1">
    <citation type="submission" date="2019-07" db="EMBL/GenBank/DDBJ databases">
        <title>Genomic Encyclopedia of Archaeal and Bacterial Type Strains, Phase II (KMG-II): from individual species to whole genera.</title>
        <authorList>
            <person name="Goeker M."/>
        </authorList>
    </citation>
    <scope>NUCLEOTIDE SEQUENCE [LARGE SCALE GENOMIC DNA]</scope>
    <source>
        <strain evidence="1 2">DSM 46842</strain>
    </source>
</reference>
<dbReference type="Proteomes" id="UP000322499">
    <property type="component" value="Unassembled WGS sequence"/>
</dbReference>
<protein>
    <submittedName>
        <fullName evidence="1">Uncharacterized protein</fullName>
    </submittedName>
</protein>
<organism evidence="1 2">
    <name type="scientific">Blastococcus xanthinilyticus</name>
    <dbReference type="NCBI Taxonomy" id="1564164"/>
    <lineage>
        <taxon>Bacteria</taxon>
        <taxon>Bacillati</taxon>
        <taxon>Actinomycetota</taxon>
        <taxon>Actinomycetes</taxon>
        <taxon>Geodermatophilales</taxon>
        <taxon>Geodermatophilaceae</taxon>
        <taxon>Blastococcus</taxon>
    </lineage>
</organism>
<sequence length="92" mass="9741">MTAPARGKLVVVRVQVARNCFVATVPMLRAAAELLAENLLGEIAQAGDSPRLVPLDTGDVGPCWLRARSILTVEVIAPDDFLGDFIGRGDPS</sequence>
<proteinExistence type="predicted"/>
<keyword evidence="2" id="KW-1185">Reference proteome</keyword>
<gene>
    <name evidence="1" type="ORF">BD833_12017</name>
</gene>
<evidence type="ECO:0000313" key="1">
    <source>
        <dbReference type="EMBL" id="TYP82033.1"/>
    </source>
</evidence>